<protein>
    <submittedName>
        <fullName evidence="2">Uncharacterized protein</fullName>
    </submittedName>
</protein>
<dbReference type="OrthoDB" id="3439627at2759"/>
<evidence type="ECO:0000256" key="1">
    <source>
        <dbReference type="SAM" id="MobiDB-lite"/>
    </source>
</evidence>
<feature type="compositionally biased region" description="Gly residues" evidence="1">
    <location>
        <begin position="70"/>
        <end position="79"/>
    </location>
</feature>
<feature type="compositionally biased region" description="Basic and acidic residues" evidence="1">
    <location>
        <begin position="30"/>
        <end position="54"/>
    </location>
</feature>
<keyword evidence="3" id="KW-1185">Reference proteome</keyword>
<dbReference type="Proteomes" id="UP000070054">
    <property type="component" value="Unassembled WGS sequence"/>
</dbReference>
<dbReference type="AlphaFoldDB" id="A0A135RRL5"/>
<feature type="compositionally biased region" description="Basic and acidic residues" evidence="1">
    <location>
        <begin position="11"/>
        <end position="20"/>
    </location>
</feature>
<name>A0A135RRL5_9PEZI</name>
<feature type="region of interest" description="Disordered" evidence="1">
    <location>
        <begin position="1"/>
        <end position="79"/>
    </location>
</feature>
<dbReference type="EMBL" id="JEMN01001825">
    <property type="protein sequence ID" value="KXH26353.1"/>
    <property type="molecule type" value="Genomic_DNA"/>
</dbReference>
<evidence type="ECO:0000313" key="2">
    <source>
        <dbReference type="EMBL" id="KXH26353.1"/>
    </source>
</evidence>
<reference evidence="2 3" key="1">
    <citation type="submission" date="2014-02" db="EMBL/GenBank/DDBJ databases">
        <title>The genome sequence of Colletotrichum nymphaeae SA-01.</title>
        <authorList>
            <person name="Baroncelli R."/>
            <person name="Thon M.R."/>
        </authorList>
    </citation>
    <scope>NUCLEOTIDE SEQUENCE [LARGE SCALE GENOMIC DNA]</scope>
    <source>
        <strain evidence="2 3">SA-01</strain>
    </source>
</reference>
<organism evidence="2 3">
    <name type="scientific">Colletotrichum nymphaeae SA-01</name>
    <dbReference type="NCBI Taxonomy" id="1460502"/>
    <lineage>
        <taxon>Eukaryota</taxon>
        <taxon>Fungi</taxon>
        <taxon>Dikarya</taxon>
        <taxon>Ascomycota</taxon>
        <taxon>Pezizomycotina</taxon>
        <taxon>Sordariomycetes</taxon>
        <taxon>Hypocreomycetidae</taxon>
        <taxon>Glomerellales</taxon>
        <taxon>Glomerellaceae</taxon>
        <taxon>Colletotrichum</taxon>
        <taxon>Colletotrichum acutatum species complex</taxon>
    </lineage>
</organism>
<sequence length="79" mass="8043">MPRDGSGASDNKVEETHDVIHGAGAIKADQFIHQDPHVDRADKTAPLPEPEKGLAIDGLAASGGSFPKGEGAGQGGRSN</sequence>
<evidence type="ECO:0000313" key="3">
    <source>
        <dbReference type="Proteomes" id="UP000070054"/>
    </source>
</evidence>
<proteinExistence type="predicted"/>
<gene>
    <name evidence="2" type="ORF">CNYM01_13069</name>
</gene>
<comment type="caution">
    <text evidence="2">The sequence shown here is derived from an EMBL/GenBank/DDBJ whole genome shotgun (WGS) entry which is preliminary data.</text>
</comment>
<accession>A0A135RRL5</accession>